<evidence type="ECO:0000256" key="2">
    <source>
        <dbReference type="ARBA" id="ARBA00022475"/>
    </source>
</evidence>
<accession>A0A663F2T8</accession>
<evidence type="ECO:0000256" key="3">
    <source>
        <dbReference type="ARBA" id="ARBA00022692"/>
    </source>
</evidence>
<evidence type="ECO:0000256" key="4">
    <source>
        <dbReference type="ARBA" id="ARBA00022989"/>
    </source>
</evidence>
<organism evidence="10 11">
    <name type="scientific">Aquila chrysaetos chrysaetos</name>
    <dbReference type="NCBI Taxonomy" id="223781"/>
    <lineage>
        <taxon>Eukaryota</taxon>
        <taxon>Metazoa</taxon>
        <taxon>Chordata</taxon>
        <taxon>Craniata</taxon>
        <taxon>Vertebrata</taxon>
        <taxon>Euteleostomi</taxon>
        <taxon>Archelosauria</taxon>
        <taxon>Archosauria</taxon>
        <taxon>Dinosauria</taxon>
        <taxon>Saurischia</taxon>
        <taxon>Theropoda</taxon>
        <taxon>Coelurosauria</taxon>
        <taxon>Aves</taxon>
        <taxon>Neognathae</taxon>
        <taxon>Neoaves</taxon>
        <taxon>Telluraves</taxon>
        <taxon>Accipitrimorphae</taxon>
        <taxon>Accipitriformes</taxon>
        <taxon>Accipitridae</taxon>
        <taxon>Accipitrinae</taxon>
        <taxon>Aquila</taxon>
    </lineage>
</organism>
<keyword evidence="4" id="KW-1133">Transmembrane helix</keyword>
<reference evidence="10" key="2">
    <citation type="submission" date="2025-09" db="UniProtKB">
        <authorList>
            <consortium name="Ensembl"/>
        </authorList>
    </citation>
    <scope>IDENTIFICATION</scope>
</reference>
<dbReference type="Ensembl" id="ENSACCT00020019665.1">
    <property type="protein sequence ID" value="ENSACCP00020018834.1"/>
    <property type="gene ID" value="ENSACCG00020012955.1"/>
</dbReference>
<name>A0A663F2T8_AQUCH</name>
<dbReference type="Gene3D" id="1.20.1070.10">
    <property type="entry name" value="Rhodopsin 7-helix transmembrane proteins"/>
    <property type="match status" value="1"/>
</dbReference>
<dbReference type="PANTHER" id="PTHR24230">
    <property type="entry name" value="G-PROTEIN COUPLED RECEPTOR"/>
    <property type="match status" value="1"/>
</dbReference>
<evidence type="ECO:0000256" key="9">
    <source>
        <dbReference type="SAM" id="MobiDB-lite"/>
    </source>
</evidence>
<evidence type="ECO:0000313" key="10">
    <source>
        <dbReference type="Ensembl" id="ENSACCP00020018834.1"/>
    </source>
</evidence>
<reference evidence="10" key="1">
    <citation type="submission" date="2025-08" db="UniProtKB">
        <authorList>
            <consortium name="Ensembl"/>
        </authorList>
    </citation>
    <scope>IDENTIFICATION</scope>
</reference>
<feature type="region of interest" description="Disordered" evidence="9">
    <location>
        <begin position="1"/>
        <end position="24"/>
    </location>
</feature>
<dbReference type="GO" id="GO:0005886">
    <property type="term" value="C:plasma membrane"/>
    <property type="evidence" value="ECO:0007669"/>
    <property type="project" value="UniProtKB-SubCell"/>
</dbReference>
<evidence type="ECO:0000313" key="11">
    <source>
        <dbReference type="Proteomes" id="UP000472275"/>
    </source>
</evidence>
<dbReference type="SUPFAM" id="SSF81321">
    <property type="entry name" value="Family A G protein-coupled receptor-like"/>
    <property type="match status" value="1"/>
</dbReference>
<evidence type="ECO:0000256" key="1">
    <source>
        <dbReference type="ARBA" id="ARBA00004651"/>
    </source>
</evidence>
<sequence length="346" mass="37712">MEPGARISVPCHPKNATAQPNASSRSTGDLLVISFLGCSLATARVAGVVGNISTLVVSVRCTGSTYAYIVALVPADLPRLPAVPSVLRTSFVQDRYFGDLGCRILFSLTRASIFILTVVSTEHHLAVVRPPATLPGSRDHRRAATYPVGPVAFLLAMPTPTLIDPRAGGRATERTCHPRRRMGTCEVYLAILFDTRILAPGTVVCCLYAELPGTCRRSQRALVLSTEETRRCPRQKVPRVVFSTGLAFSLLPGHAVRGCVRGQYRHPVTINTARVRQQGSVSLDKRHSLAALLQSQTKRIYPSEHPAQIRIAQARRRHCPLQIRTEIRSIAPRRPDTLLDPTAAGL</sequence>
<dbReference type="PANTHER" id="PTHR24230:SF84">
    <property type="entry name" value="UROTENSIN-2 RECEPTOR"/>
    <property type="match status" value="1"/>
</dbReference>
<evidence type="ECO:0008006" key="12">
    <source>
        <dbReference type="Google" id="ProtNLM"/>
    </source>
</evidence>
<evidence type="ECO:0000256" key="5">
    <source>
        <dbReference type="ARBA" id="ARBA00023040"/>
    </source>
</evidence>
<evidence type="ECO:0000256" key="8">
    <source>
        <dbReference type="ARBA" id="ARBA00023224"/>
    </source>
</evidence>
<evidence type="ECO:0000256" key="7">
    <source>
        <dbReference type="ARBA" id="ARBA00023170"/>
    </source>
</evidence>
<keyword evidence="2" id="KW-1003">Cell membrane</keyword>
<dbReference type="GeneTree" id="ENSGT01120000273031"/>
<dbReference type="GO" id="GO:0001604">
    <property type="term" value="F:urotensin II receptor activity"/>
    <property type="evidence" value="ECO:0007669"/>
    <property type="project" value="TreeGrafter"/>
</dbReference>
<dbReference type="Pfam" id="PF00001">
    <property type="entry name" value="7tm_1"/>
    <property type="match status" value="1"/>
</dbReference>
<keyword evidence="5" id="KW-0297">G-protein coupled receptor</keyword>
<keyword evidence="3" id="KW-0812">Transmembrane</keyword>
<keyword evidence="6" id="KW-0472">Membrane</keyword>
<evidence type="ECO:0000256" key="6">
    <source>
        <dbReference type="ARBA" id="ARBA00023136"/>
    </source>
</evidence>
<protein>
    <recommendedName>
        <fullName evidence="12">G-protein coupled receptors family 1 profile domain-containing protein</fullName>
    </recommendedName>
</protein>
<keyword evidence="8" id="KW-0807">Transducer</keyword>
<keyword evidence="7" id="KW-0675">Receptor</keyword>
<proteinExistence type="predicted"/>
<comment type="subcellular location">
    <subcellularLocation>
        <location evidence="1">Cell membrane</location>
        <topology evidence="1">Multi-pass membrane protein</topology>
    </subcellularLocation>
</comment>
<dbReference type="InterPro" id="IPR000276">
    <property type="entry name" value="GPCR_Rhodpsn"/>
</dbReference>
<dbReference type="AlphaFoldDB" id="A0A663F2T8"/>
<keyword evidence="11" id="KW-1185">Reference proteome</keyword>
<dbReference type="InParanoid" id="A0A663F2T8"/>
<dbReference type="Proteomes" id="UP000472275">
    <property type="component" value="Chromosome 25"/>
</dbReference>
<dbReference type="GO" id="GO:0007218">
    <property type="term" value="P:neuropeptide signaling pathway"/>
    <property type="evidence" value="ECO:0007669"/>
    <property type="project" value="TreeGrafter"/>
</dbReference>